<dbReference type="InterPro" id="IPR019826">
    <property type="entry name" value="Carboxylesterase_B_AS"/>
</dbReference>
<organism evidence="6 7">
    <name type="scientific">Heterorhabditis bacteriophora</name>
    <name type="common">Entomopathogenic nematode worm</name>
    <dbReference type="NCBI Taxonomy" id="37862"/>
    <lineage>
        <taxon>Eukaryota</taxon>
        <taxon>Metazoa</taxon>
        <taxon>Ecdysozoa</taxon>
        <taxon>Nematoda</taxon>
        <taxon>Chromadorea</taxon>
        <taxon>Rhabditida</taxon>
        <taxon>Rhabditina</taxon>
        <taxon>Rhabditomorpha</taxon>
        <taxon>Strongyloidea</taxon>
        <taxon>Heterorhabditidae</taxon>
        <taxon>Heterorhabditis</taxon>
    </lineage>
</organism>
<dbReference type="WBParaSite" id="Hba_16192">
    <property type="protein sequence ID" value="Hba_16192"/>
    <property type="gene ID" value="Hba_16192"/>
</dbReference>
<keyword evidence="2" id="KW-0719">Serine esterase</keyword>
<dbReference type="PANTHER" id="PTHR44590">
    <property type="entry name" value="CARBOXYLIC ESTER HYDROLASE-RELATED"/>
    <property type="match status" value="1"/>
</dbReference>
<accession>A0A1I7XFE5</accession>
<dbReference type="Pfam" id="PF00135">
    <property type="entry name" value="COesterase"/>
    <property type="match status" value="2"/>
</dbReference>
<evidence type="ECO:0000256" key="4">
    <source>
        <dbReference type="RuleBase" id="RU361235"/>
    </source>
</evidence>
<dbReference type="AlphaFoldDB" id="A0A1I7XFE5"/>
<dbReference type="Gene3D" id="3.40.50.1820">
    <property type="entry name" value="alpha/beta hydrolase"/>
    <property type="match status" value="2"/>
</dbReference>
<keyword evidence="3 4" id="KW-0378">Hydrolase</keyword>
<feature type="domain" description="Carboxylesterase type B" evidence="5">
    <location>
        <begin position="16"/>
        <end position="57"/>
    </location>
</feature>
<sequence length="454" mass="51372">MGTCESLVRKEVLPRKQITTTSGIVEGSRHETADGFLSDVFLGIPYAKPPIGELRFKVKTAFEALKWTKENIHSFGGDPNQITIGGQSAGGVSTDLLSISPLSRDMFHRKIVMGGSSFNSWAVSSKEEITDYCRQKAIKVGWKPRKEDPASYILMHIYKQLTSGYSSQLEENESMVEYLRTVPAAKFGTHMIGCRVVFEECRLPLAPVIDGEILPKEIPLMRAEAPPKESIVGVGQEESLLFIALDAIKCDGKDMNKLIGALSKKTKKVGQKDITEAIRKLYGYTDMVSYNKKAMRKIFATCLSDVISNYACYRYMQHSQSHMKDTYAYSFDYTSKNMWGWLIPMIPYMAGTHSSDIIYLFDCNYFTAPLPMNKTDRRISQMTSSYFAQFVKKGNPNSEHTSNFEWKPIKKDSDVQMFSICKEPKMLDEVFGNRITQLDSIMAEIQYVVGDNRR</sequence>
<evidence type="ECO:0000256" key="3">
    <source>
        <dbReference type="ARBA" id="ARBA00022801"/>
    </source>
</evidence>
<comment type="similarity">
    <text evidence="1 4">Belongs to the type-B carboxylesterase/lipase family.</text>
</comment>
<dbReference type="PROSITE" id="PS00122">
    <property type="entry name" value="CARBOXYLESTERASE_B_1"/>
    <property type="match status" value="1"/>
</dbReference>
<dbReference type="InterPro" id="IPR029058">
    <property type="entry name" value="AB_hydrolase_fold"/>
</dbReference>
<dbReference type="GO" id="GO:0052689">
    <property type="term" value="F:carboxylic ester hydrolase activity"/>
    <property type="evidence" value="ECO:0007669"/>
    <property type="project" value="UniProtKB-KW"/>
</dbReference>
<dbReference type="InterPro" id="IPR002018">
    <property type="entry name" value="CarbesteraseB"/>
</dbReference>
<dbReference type="Proteomes" id="UP000095283">
    <property type="component" value="Unplaced"/>
</dbReference>
<proteinExistence type="inferred from homology"/>
<evidence type="ECO:0000313" key="6">
    <source>
        <dbReference type="Proteomes" id="UP000095283"/>
    </source>
</evidence>
<dbReference type="PANTHER" id="PTHR44590:SF4">
    <property type="entry name" value="CARBOXYLIC ESTER HYDROLASE"/>
    <property type="match status" value="1"/>
</dbReference>
<keyword evidence="6" id="KW-1185">Reference proteome</keyword>
<feature type="domain" description="Carboxylesterase type B" evidence="5">
    <location>
        <begin position="63"/>
        <end position="427"/>
    </location>
</feature>
<evidence type="ECO:0000256" key="1">
    <source>
        <dbReference type="ARBA" id="ARBA00005964"/>
    </source>
</evidence>
<evidence type="ECO:0000313" key="7">
    <source>
        <dbReference type="WBParaSite" id="Hba_16192"/>
    </source>
</evidence>
<reference evidence="7" key="1">
    <citation type="submission" date="2016-11" db="UniProtKB">
        <authorList>
            <consortium name="WormBaseParasite"/>
        </authorList>
    </citation>
    <scope>IDENTIFICATION</scope>
</reference>
<evidence type="ECO:0000259" key="5">
    <source>
        <dbReference type="Pfam" id="PF00135"/>
    </source>
</evidence>
<protein>
    <recommendedName>
        <fullName evidence="4">Carboxylic ester hydrolase</fullName>
        <ecNumber evidence="4">3.1.1.-</ecNumber>
    </recommendedName>
</protein>
<dbReference type="SUPFAM" id="SSF53474">
    <property type="entry name" value="alpha/beta-Hydrolases"/>
    <property type="match status" value="2"/>
</dbReference>
<evidence type="ECO:0000256" key="2">
    <source>
        <dbReference type="ARBA" id="ARBA00022487"/>
    </source>
</evidence>
<name>A0A1I7XFE5_HETBA</name>
<dbReference type="EC" id="3.1.1.-" evidence="4"/>